<proteinExistence type="predicted"/>
<sequence>MPSDAQTDRRKIQEGAVGDPTVVHSYGAEMLDRPRAFSEYARQRIVHAIDLTLSFLGEYTRPKTFWALGLIAHRHELKDCQDADNAVGIMGFWGRKVAYYYHLCTTAYEYDNCTEIIVAEVPHNNRVQVPNSSGIVEDATPAFVTELDRFRDAILEGKELPLRLTFAYSRLQRALIEFDENGVKKSRKVE</sequence>
<evidence type="ECO:0000313" key="1">
    <source>
        <dbReference type="EMBL" id="EIT83465.1"/>
    </source>
</evidence>
<evidence type="ECO:0000313" key="2">
    <source>
        <dbReference type="Proteomes" id="UP000002812"/>
    </source>
</evidence>
<accession>I8U978</accession>
<dbReference type="AlphaFoldDB" id="I8U978"/>
<dbReference type="HOGENOM" id="CLU_1427692_0_0_1"/>
<gene>
    <name evidence="1" type="ORF">Ao3042_10803</name>
</gene>
<name>I8U978_ASPO3</name>
<reference evidence="2" key="2">
    <citation type="submission" date="2012-06" db="EMBL/GenBank/DDBJ databases">
        <title>Comparative genomic analyses of Aspergillus oryzae 3.042 and A. oryzae RIB40 for soy-sauce fermentation.</title>
        <authorList>
            <person name="Zhao G."/>
            <person name="Hou L."/>
            <person name="Wang C."/>
            <person name="Cao X."/>
        </authorList>
    </citation>
    <scope>NUCLEOTIDE SEQUENCE [LARGE SCALE GENOMIC DNA]</scope>
    <source>
        <strain evidence="2">3.042</strain>
    </source>
</reference>
<organism evidence="1 2">
    <name type="scientific">Aspergillus oryzae (strain 3.042)</name>
    <name type="common">Yellow koji mold</name>
    <dbReference type="NCBI Taxonomy" id="1160506"/>
    <lineage>
        <taxon>Eukaryota</taxon>
        <taxon>Fungi</taxon>
        <taxon>Dikarya</taxon>
        <taxon>Ascomycota</taxon>
        <taxon>Pezizomycotina</taxon>
        <taxon>Eurotiomycetes</taxon>
        <taxon>Eurotiomycetidae</taxon>
        <taxon>Eurotiales</taxon>
        <taxon>Aspergillaceae</taxon>
        <taxon>Aspergillus</taxon>
        <taxon>Aspergillus subgen. Circumdati</taxon>
    </lineage>
</organism>
<dbReference type="EMBL" id="AKHY01000008">
    <property type="protein sequence ID" value="EIT83465.1"/>
    <property type="molecule type" value="Genomic_DNA"/>
</dbReference>
<dbReference type="Gene3D" id="3.30.360.10">
    <property type="entry name" value="Dihydrodipicolinate Reductase, domain 2"/>
    <property type="match status" value="1"/>
</dbReference>
<protein>
    <submittedName>
        <fullName evidence="1">Putative dehydrogenase</fullName>
    </submittedName>
</protein>
<reference evidence="1 2" key="1">
    <citation type="journal article" date="2012" name="Eukaryot. Cell">
        <title>Draft genome sequence of Aspergillus oryzae strain 3.042.</title>
        <authorList>
            <person name="Zhao G."/>
            <person name="Yao Y."/>
            <person name="Qi W."/>
            <person name="Wang C."/>
            <person name="Hou L."/>
            <person name="Zeng B."/>
            <person name="Cao X."/>
        </authorList>
    </citation>
    <scope>NUCLEOTIDE SEQUENCE [LARGE SCALE GENOMIC DNA]</scope>
    <source>
        <strain evidence="1 2">3.042</strain>
    </source>
</reference>
<comment type="caution">
    <text evidence="1">The sequence shown here is derived from an EMBL/GenBank/DDBJ whole genome shotgun (WGS) entry which is preliminary data.</text>
</comment>
<dbReference type="Proteomes" id="UP000002812">
    <property type="component" value="Unassembled WGS sequence"/>
</dbReference>
<dbReference type="SUPFAM" id="SSF55347">
    <property type="entry name" value="Glyceraldehyde-3-phosphate dehydrogenase-like, C-terminal domain"/>
    <property type="match status" value="1"/>
</dbReference>